<comment type="caution">
    <text evidence="1">The sequence shown here is derived from an EMBL/GenBank/DDBJ whole genome shotgun (WGS) entry which is preliminary data.</text>
</comment>
<dbReference type="EMBL" id="JAWLKB010000004">
    <property type="protein sequence ID" value="MDV6267031.1"/>
    <property type="molecule type" value="Genomic_DNA"/>
</dbReference>
<keyword evidence="2" id="KW-1185">Reference proteome</keyword>
<protein>
    <submittedName>
        <fullName evidence="1">Uncharacterized protein</fullName>
    </submittedName>
</protein>
<evidence type="ECO:0000313" key="1">
    <source>
        <dbReference type="EMBL" id="MDV6267031.1"/>
    </source>
</evidence>
<reference evidence="1 2" key="1">
    <citation type="submission" date="2023-10" db="EMBL/GenBank/DDBJ databases">
        <title>Development of a sustainable strategy for remediation of hydrocarbon-contaminated territories based on the waste exchange concept.</title>
        <authorList>
            <person name="Krivoruchko A."/>
        </authorList>
    </citation>
    <scope>NUCLEOTIDE SEQUENCE [LARGE SCALE GENOMIC DNA]</scope>
    <source>
        <strain evidence="1 2">IEGM 1203</strain>
    </source>
</reference>
<dbReference type="RefSeq" id="WP_317541241.1">
    <property type="nucleotide sequence ID" value="NZ_JAWLKB010000004.1"/>
</dbReference>
<name>A0ABU4BS37_RHOGO</name>
<proteinExistence type="predicted"/>
<gene>
    <name evidence="1" type="ORF">R3Q16_10495</name>
</gene>
<dbReference type="Proteomes" id="UP001185927">
    <property type="component" value="Unassembled WGS sequence"/>
</dbReference>
<evidence type="ECO:0000313" key="2">
    <source>
        <dbReference type="Proteomes" id="UP001185927"/>
    </source>
</evidence>
<organism evidence="1 2">
    <name type="scientific">Rhodococcus globerulus</name>
    <dbReference type="NCBI Taxonomy" id="33008"/>
    <lineage>
        <taxon>Bacteria</taxon>
        <taxon>Bacillati</taxon>
        <taxon>Actinomycetota</taxon>
        <taxon>Actinomycetes</taxon>
        <taxon>Mycobacteriales</taxon>
        <taxon>Nocardiaceae</taxon>
        <taxon>Rhodococcus</taxon>
    </lineage>
</organism>
<sequence>MSGNFASISLDVDRLKARFYDKADAVVVSFGDVRVHLNNVGEIESLISQLQVAVKQMADHGGAS</sequence>
<accession>A0ABU4BS37</accession>